<organism evidence="4 5">
    <name type="scientific">Pseudomonas multiresinivorans</name>
    <dbReference type="NCBI Taxonomy" id="95301"/>
    <lineage>
        <taxon>Bacteria</taxon>
        <taxon>Pseudomonadati</taxon>
        <taxon>Pseudomonadota</taxon>
        <taxon>Gammaproteobacteria</taxon>
        <taxon>Pseudomonadales</taxon>
        <taxon>Pseudomonadaceae</taxon>
        <taxon>Pseudomonas</taxon>
    </lineage>
</organism>
<dbReference type="AlphaFoldDB" id="A0A7Z3BJU3"/>
<evidence type="ECO:0000313" key="4">
    <source>
        <dbReference type="EMBL" id="QJP08202.1"/>
    </source>
</evidence>
<proteinExistence type="predicted"/>
<keyword evidence="1" id="KW-0175">Coiled coil</keyword>
<evidence type="ECO:0000256" key="2">
    <source>
        <dbReference type="SAM" id="Phobius"/>
    </source>
</evidence>
<keyword evidence="2" id="KW-0472">Membrane</keyword>
<gene>
    <name evidence="4" type="ORF">G4G71_10025</name>
</gene>
<dbReference type="EMBL" id="CP048833">
    <property type="protein sequence ID" value="QJP08202.1"/>
    <property type="molecule type" value="Genomic_DNA"/>
</dbReference>
<dbReference type="KEGG" id="pmui:G4G71_10025"/>
<feature type="coiled-coil region" evidence="1">
    <location>
        <begin position="187"/>
        <end position="225"/>
    </location>
</feature>
<accession>A0A7Z3BJU3</accession>
<reference evidence="4 5" key="1">
    <citation type="submission" date="2020-02" db="EMBL/GenBank/DDBJ databases">
        <title>Complete genome sequence of Pseudomonas multiresinivorans ORNL1.</title>
        <authorList>
            <person name="Podar M."/>
        </authorList>
    </citation>
    <scope>NUCLEOTIDE SEQUENCE [LARGE SCALE GENOMIC DNA]</scope>
    <source>
        <strain evidence="5">populi</strain>
    </source>
</reference>
<feature type="domain" description="Mce/MlaD" evidence="3">
    <location>
        <begin position="40"/>
        <end position="114"/>
    </location>
</feature>
<dbReference type="PANTHER" id="PTHR36698">
    <property type="entry name" value="BLL5892 PROTEIN"/>
    <property type="match status" value="1"/>
</dbReference>
<feature type="transmembrane region" description="Helical" evidence="2">
    <location>
        <begin position="6"/>
        <end position="29"/>
    </location>
</feature>
<evidence type="ECO:0000259" key="3">
    <source>
        <dbReference type="Pfam" id="PF02470"/>
    </source>
</evidence>
<sequence length="313" mass="34331">METRAHHVLIGLFTLVVSIGALLFALWLAQSSNDQRYKIYDVIFSEAVTGLSEGGTVQYSGIRVGDVVSLRLDPNDPRKVRARIRVYDSTPIREDTRAKLALTGVTGQAIIQLSSAGQDSPPLEAKDGGIPVIKTIPSPFAKLLANGEDIATNINNLINNVNRMFSQENVDRISRTLDHIDQATGVVAEQRDDIRQTFKELAAASEQARITLANASQLLERANQTLGGKKGQDILDDTQKTLASLRTSSERVEQLLDSNYDSVNGGLNGLGEIGPAIRELRSTLEDLRGVTRRLQENPTGYLLGRERNKEFQP</sequence>
<keyword evidence="5" id="KW-1185">Reference proteome</keyword>
<evidence type="ECO:0000256" key="1">
    <source>
        <dbReference type="SAM" id="Coils"/>
    </source>
</evidence>
<keyword evidence="2" id="KW-0812">Transmembrane</keyword>
<dbReference type="Proteomes" id="UP000502549">
    <property type="component" value="Chromosome"/>
</dbReference>
<name>A0A7Z3BJU3_9PSED</name>
<dbReference type="RefSeq" id="WP_045210390.1">
    <property type="nucleotide sequence ID" value="NZ_CP048833.1"/>
</dbReference>
<evidence type="ECO:0000313" key="5">
    <source>
        <dbReference type="Proteomes" id="UP000502549"/>
    </source>
</evidence>
<dbReference type="InterPro" id="IPR003399">
    <property type="entry name" value="Mce/MlaD"/>
</dbReference>
<dbReference type="PANTHER" id="PTHR36698:SF2">
    <property type="entry name" value="MCE_MLAD DOMAIN-CONTAINING PROTEIN"/>
    <property type="match status" value="1"/>
</dbReference>
<protein>
    <submittedName>
        <fullName evidence="4">MCE family protein</fullName>
    </submittedName>
</protein>
<dbReference type="Pfam" id="PF02470">
    <property type="entry name" value="MlaD"/>
    <property type="match status" value="1"/>
</dbReference>
<keyword evidence="2" id="KW-1133">Transmembrane helix</keyword>